<name>A0AAQ4ETU8_AMBAM</name>
<evidence type="ECO:0000259" key="6">
    <source>
        <dbReference type="PROSITE" id="PS50234"/>
    </source>
</evidence>
<feature type="chain" id="PRO_5043034082" evidence="5">
    <location>
        <begin position="30"/>
        <end position="730"/>
    </location>
</feature>
<evidence type="ECO:0000256" key="5">
    <source>
        <dbReference type="SAM" id="SignalP"/>
    </source>
</evidence>
<dbReference type="PANTHER" id="PTHR45656">
    <property type="entry name" value="PROTEIN CBR-CLEC-78"/>
    <property type="match status" value="1"/>
</dbReference>
<dbReference type="InterPro" id="IPR000436">
    <property type="entry name" value="Sushi_SCR_CCP_dom"/>
</dbReference>
<feature type="signal peptide" evidence="5">
    <location>
        <begin position="1"/>
        <end position="29"/>
    </location>
</feature>
<dbReference type="InterPro" id="IPR051277">
    <property type="entry name" value="SEZ6_CSMD_C4BPB_Regulators"/>
</dbReference>
<proteinExistence type="predicted"/>
<feature type="disulfide bond" evidence="4">
    <location>
        <begin position="256"/>
        <end position="283"/>
    </location>
</feature>
<feature type="domain" description="Sushi" evidence="7">
    <location>
        <begin position="156"/>
        <end position="222"/>
    </location>
</feature>
<comment type="caution">
    <text evidence="8">The sequence shown here is derived from an EMBL/GenBank/DDBJ whole genome shotgun (WGS) entry which is preliminary data.</text>
</comment>
<dbReference type="SUPFAM" id="SSF53300">
    <property type="entry name" value="vWA-like"/>
    <property type="match status" value="1"/>
</dbReference>
<feature type="domain" description="Sushi" evidence="7">
    <location>
        <begin position="97"/>
        <end position="155"/>
    </location>
</feature>
<evidence type="ECO:0000256" key="1">
    <source>
        <dbReference type="ARBA" id="ARBA00022729"/>
    </source>
</evidence>
<feature type="domain" description="Sushi" evidence="7">
    <location>
        <begin position="417"/>
        <end position="475"/>
    </location>
</feature>
<dbReference type="PROSITE" id="PS50923">
    <property type="entry name" value="SUSHI"/>
    <property type="match status" value="7"/>
</dbReference>
<accession>A0AAQ4ETU8</accession>
<feature type="domain" description="Sushi" evidence="7">
    <location>
        <begin position="286"/>
        <end position="348"/>
    </location>
</feature>
<dbReference type="CDD" id="cd01450">
    <property type="entry name" value="vWFA_subfamily_ECM"/>
    <property type="match status" value="1"/>
</dbReference>
<dbReference type="Proteomes" id="UP001321473">
    <property type="component" value="Unassembled WGS sequence"/>
</dbReference>
<keyword evidence="4" id="KW-0768">Sushi</keyword>
<feature type="domain" description="Sushi" evidence="7">
    <location>
        <begin position="349"/>
        <end position="407"/>
    </location>
</feature>
<evidence type="ECO:0000313" key="8">
    <source>
        <dbReference type="EMBL" id="KAK8778055.1"/>
    </source>
</evidence>
<feature type="disulfide bond" evidence="4">
    <location>
        <begin position="446"/>
        <end position="473"/>
    </location>
</feature>
<dbReference type="InterPro" id="IPR035976">
    <property type="entry name" value="Sushi/SCR/CCP_sf"/>
</dbReference>
<sequence>MTATAAKTATLGLASATVALLLFARPCCALPQVAPCSVPPPHIDNGSYVEVKEERLALYHCNEGFWLKGPAKLTCVSSAEGKDTWQPDRGPECLENKGCPEIDLKGGGYDGECCAPNDNVTFFCNDDERYYLLGAAEAICQANGTWSLPIPTCEDTYCPDPGVSPQGDRLVYLANEEYEGECCPPETTIYYECKDGYNLEGEKKIRCGLNRTWSDRRPMCRPKDACDHFDVVHGQVSGQKSGGEFFTWGDSAFVKCDRGFRVNGTDQLYCDEDGLWDYDIPTCVESNCTLFEPGPHLQVDEFKDMHKTQFTEGTFINFRCEEGYLLDGAFSSVCGNGGWRGQTPKCEQIRCGVLRVPQNGWITGNNSTAVGATASFGCFQGYVLMGPNERQCDNDGQWDKTPARCVPKEMKEARDRTGCLDPGAPDNGFQVGRSNFRVGSDVTFACQPGYHMRGNATISCREDKEWSAALPLCIGKFYYDKKLLARTTLDGMAAKIPAVNATSGKDSDASQRVLSLNDSNAPRHFVYFLFDASASIGPTNFQTGINLAKAITRKVNVTVGGHRVGAIVFTNDAWLEINPLEVDNGTVVLQKLGKIEYKNGGTSINKALGTLRDNIANVKGFYSNIKFAAFLISDGKANIGGDAYKEANALKQNHVEMYCIGITGRRNDEALIRLATKEENVLILRNYDALQWLAEILTNGTIDSKTGSLVFIQFWFISFLMESRRKAESF</sequence>
<organism evidence="8 9">
    <name type="scientific">Amblyomma americanum</name>
    <name type="common">Lone star tick</name>
    <dbReference type="NCBI Taxonomy" id="6943"/>
    <lineage>
        <taxon>Eukaryota</taxon>
        <taxon>Metazoa</taxon>
        <taxon>Ecdysozoa</taxon>
        <taxon>Arthropoda</taxon>
        <taxon>Chelicerata</taxon>
        <taxon>Arachnida</taxon>
        <taxon>Acari</taxon>
        <taxon>Parasitiformes</taxon>
        <taxon>Ixodida</taxon>
        <taxon>Ixodoidea</taxon>
        <taxon>Ixodidae</taxon>
        <taxon>Amblyomminae</taxon>
        <taxon>Amblyomma</taxon>
    </lineage>
</organism>
<keyword evidence="1 5" id="KW-0732">Signal</keyword>
<reference evidence="8 9" key="1">
    <citation type="journal article" date="2023" name="Arcadia Sci">
        <title>De novo assembly of a long-read Amblyomma americanum tick genome.</title>
        <authorList>
            <person name="Chou S."/>
            <person name="Poskanzer K.E."/>
            <person name="Rollins M."/>
            <person name="Thuy-Boun P.S."/>
        </authorList>
    </citation>
    <scope>NUCLEOTIDE SEQUENCE [LARGE SCALE GENOMIC DNA]</scope>
    <source>
        <strain evidence="8">F_SG_1</strain>
        <tissue evidence="8">Salivary glands</tissue>
    </source>
</reference>
<dbReference type="Pfam" id="PF00092">
    <property type="entry name" value="VWA"/>
    <property type="match status" value="1"/>
</dbReference>
<dbReference type="GO" id="GO:0032991">
    <property type="term" value="C:protein-containing complex"/>
    <property type="evidence" value="ECO:0007669"/>
    <property type="project" value="UniProtKB-ARBA"/>
</dbReference>
<evidence type="ECO:0000256" key="4">
    <source>
        <dbReference type="PROSITE-ProRule" id="PRU00302"/>
    </source>
</evidence>
<feature type="domain" description="Sushi" evidence="7">
    <location>
        <begin position="224"/>
        <end position="285"/>
    </location>
</feature>
<dbReference type="PROSITE" id="PS50234">
    <property type="entry name" value="VWFA"/>
    <property type="match status" value="1"/>
</dbReference>
<dbReference type="SMART" id="SM00327">
    <property type="entry name" value="VWA"/>
    <property type="match status" value="1"/>
</dbReference>
<dbReference type="Gene3D" id="2.10.70.10">
    <property type="entry name" value="Complement Module, domain 1"/>
    <property type="match status" value="7"/>
</dbReference>
<gene>
    <name evidence="8" type="ORF">V5799_020599</name>
</gene>
<dbReference type="AlphaFoldDB" id="A0AAQ4ETU8"/>
<dbReference type="PANTHER" id="PTHR45656:SF4">
    <property type="entry name" value="PROTEIN CBR-CLEC-78"/>
    <property type="match status" value="1"/>
</dbReference>
<evidence type="ECO:0000259" key="7">
    <source>
        <dbReference type="PROSITE" id="PS50923"/>
    </source>
</evidence>
<evidence type="ECO:0000256" key="2">
    <source>
        <dbReference type="ARBA" id="ARBA00022737"/>
    </source>
</evidence>
<feature type="domain" description="VWFA" evidence="6">
    <location>
        <begin position="525"/>
        <end position="697"/>
    </location>
</feature>
<keyword evidence="9" id="KW-1185">Reference proteome</keyword>
<evidence type="ECO:0000256" key="3">
    <source>
        <dbReference type="ARBA" id="ARBA00023157"/>
    </source>
</evidence>
<protein>
    <submittedName>
        <fullName evidence="8">Uncharacterized protein</fullName>
    </submittedName>
</protein>
<dbReference type="CDD" id="cd00033">
    <property type="entry name" value="CCP"/>
    <property type="match status" value="7"/>
</dbReference>
<dbReference type="SMART" id="SM00032">
    <property type="entry name" value="CCP"/>
    <property type="match status" value="7"/>
</dbReference>
<dbReference type="Pfam" id="PF00084">
    <property type="entry name" value="Sushi"/>
    <property type="match status" value="6"/>
</dbReference>
<dbReference type="InterPro" id="IPR036465">
    <property type="entry name" value="vWFA_dom_sf"/>
</dbReference>
<feature type="domain" description="Sushi" evidence="7">
    <location>
        <begin position="34"/>
        <end position="95"/>
    </location>
</feature>
<dbReference type="EMBL" id="JARKHS020011151">
    <property type="protein sequence ID" value="KAK8778055.1"/>
    <property type="molecule type" value="Genomic_DNA"/>
</dbReference>
<feature type="disulfide bond" evidence="4">
    <location>
        <begin position="378"/>
        <end position="405"/>
    </location>
</feature>
<dbReference type="Gene3D" id="3.40.50.410">
    <property type="entry name" value="von Willebrand factor, type A domain"/>
    <property type="match status" value="1"/>
</dbReference>
<comment type="caution">
    <text evidence="4">Lacks conserved residue(s) required for the propagation of feature annotation.</text>
</comment>
<keyword evidence="2" id="KW-0677">Repeat</keyword>
<dbReference type="SUPFAM" id="SSF57535">
    <property type="entry name" value="Complement control module/SCR domain"/>
    <property type="match status" value="6"/>
</dbReference>
<dbReference type="InterPro" id="IPR002035">
    <property type="entry name" value="VWF_A"/>
</dbReference>
<feature type="disulfide bond" evidence="4">
    <location>
        <begin position="193"/>
        <end position="220"/>
    </location>
</feature>
<evidence type="ECO:0000313" key="9">
    <source>
        <dbReference type="Proteomes" id="UP001321473"/>
    </source>
</evidence>
<keyword evidence="3 4" id="KW-1015">Disulfide bond</keyword>